<feature type="repeat" description="ANK" evidence="3">
    <location>
        <begin position="474"/>
        <end position="506"/>
    </location>
</feature>
<evidence type="ECO:0000256" key="1">
    <source>
        <dbReference type="ARBA" id="ARBA00022737"/>
    </source>
</evidence>
<name>A0ABW5C0Y9_9BACI</name>
<keyword evidence="2 3" id="KW-0040">ANK repeat</keyword>
<proteinExistence type="predicted"/>
<dbReference type="PROSITE" id="PS50088">
    <property type="entry name" value="ANK_REPEAT"/>
    <property type="match status" value="3"/>
</dbReference>
<feature type="repeat" description="ANK" evidence="3">
    <location>
        <begin position="371"/>
        <end position="403"/>
    </location>
</feature>
<keyword evidence="1" id="KW-0677">Repeat</keyword>
<gene>
    <name evidence="6" type="ORF">ACFSKK_14330</name>
</gene>
<accession>A0ABW5C0Y9</accession>
<dbReference type="EMBL" id="JBHUIK010000003">
    <property type="protein sequence ID" value="MFD2214864.1"/>
    <property type="molecule type" value="Genomic_DNA"/>
</dbReference>
<evidence type="ECO:0000313" key="6">
    <source>
        <dbReference type="EMBL" id="MFD2214864.1"/>
    </source>
</evidence>
<dbReference type="PROSITE" id="PS50297">
    <property type="entry name" value="ANK_REP_REGION"/>
    <property type="match status" value="3"/>
</dbReference>
<sequence>MKKLPIIALSVGLLVSPISPLATETTALAAQSHSNYDAAVEQGRSLNAILSVYNNAINKGELITIDMFYDTLTSEIRQLEIKIGKVSGASNRERLAQTYLVPAKIAVERTIYEVSQSRLMDVIMEDIYNYEFDKVERNTAKLERLKQRAVAIKQAGGYAALPPVIDQDLRYWEADLQGFYLSELLYEYSDAIDYYEDIDMANELYNNLTKQMKLTQQKIGKVAGKTNRAELDEFYVLPVKMEIERTIYEISQYRLLNIISDDLYLNSDTVKAQKEFAKLDRLKNRAVEIKDAGGYAELVAIEEYLRDMEVGLTDYLNLLVNGGEVPVDTSEAVEELWSAISNSDTATVQTLLNENTFNLNELVVTDDTMNSDMLILQYAAEYSNVDIVKLLIDHGADPLQTNIHGQDAMGSAIIGNNIEIVQYFLDNHFDASYVNVDDDVFQRTPLMYAAGHERPEITQLLIDAGADLNAQDQMGQTALMWAASYNHVETARVLLENGADTTLVDGSGLTVFDMPTADYENYDAMVALLESYK</sequence>
<dbReference type="PANTHER" id="PTHR24198:SF165">
    <property type="entry name" value="ANKYRIN REPEAT-CONTAINING PROTEIN-RELATED"/>
    <property type="match status" value="1"/>
</dbReference>
<dbReference type="Gene3D" id="1.20.58.780">
    <property type="match status" value="2"/>
</dbReference>
<feature type="domain" description="SbsC C-terminal" evidence="5">
    <location>
        <begin position="35"/>
        <end position="104"/>
    </location>
</feature>
<feature type="repeat" description="ANK" evidence="3">
    <location>
        <begin position="441"/>
        <end position="473"/>
    </location>
</feature>
<keyword evidence="4" id="KW-0732">Signal</keyword>
<dbReference type="InterPro" id="IPR002110">
    <property type="entry name" value="Ankyrin_rpt"/>
</dbReference>
<feature type="chain" id="PRO_5046008484" evidence="4">
    <location>
        <begin position="23"/>
        <end position="533"/>
    </location>
</feature>
<feature type="signal peptide" evidence="4">
    <location>
        <begin position="1"/>
        <end position="22"/>
    </location>
</feature>
<dbReference type="InterPro" id="IPR036770">
    <property type="entry name" value="Ankyrin_rpt-contain_sf"/>
</dbReference>
<evidence type="ECO:0000313" key="7">
    <source>
        <dbReference type="Proteomes" id="UP001597318"/>
    </source>
</evidence>
<comment type="caution">
    <text evidence="6">The sequence shown here is derived from an EMBL/GenBank/DDBJ whole genome shotgun (WGS) entry which is preliminary data.</text>
</comment>
<evidence type="ECO:0000259" key="5">
    <source>
        <dbReference type="Pfam" id="PF18058"/>
    </source>
</evidence>
<protein>
    <submittedName>
        <fullName evidence="6">Ankyrin repeat domain-containing protein</fullName>
    </submittedName>
</protein>
<dbReference type="Pfam" id="PF12796">
    <property type="entry name" value="Ank_2"/>
    <property type="match status" value="2"/>
</dbReference>
<keyword evidence="7" id="KW-1185">Reference proteome</keyword>
<dbReference type="InterPro" id="IPR041378">
    <property type="entry name" value="S-layer_SbsC_C"/>
</dbReference>
<dbReference type="RefSeq" id="WP_247346366.1">
    <property type="nucleotide sequence ID" value="NZ_CP095550.1"/>
</dbReference>
<evidence type="ECO:0000256" key="2">
    <source>
        <dbReference type="ARBA" id="ARBA00023043"/>
    </source>
</evidence>
<dbReference type="SUPFAM" id="SSF48403">
    <property type="entry name" value="Ankyrin repeat"/>
    <property type="match status" value="1"/>
</dbReference>
<organism evidence="6 7">
    <name type="scientific">Metabacillus endolithicus</name>
    <dbReference type="NCBI Taxonomy" id="1535204"/>
    <lineage>
        <taxon>Bacteria</taxon>
        <taxon>Bacillati</taxon>
        <taxon>Bacillota</taxon>
        <taxon>Bacilli</taxon>
        <taxon>Bacillales</taxon>
        <taxon>Bacillaceae</taxon>
        <taxon>Metabacillus</taxon>
    </lineage>
</organism>
<dbReference type="SMART" id="SM00248">
    <property type="entry name" value="ANK"/>
    <property type="match status" value="5"/>
</dbReference>
<dbReference type="Proteomes" id="UP001597318">
    <property type="component" value="Unassembled WGS sequence"/>
</dbReference>
<evidence type="ECO:0000256" key="3">
    <source>
        <dbReference type="PROSITE-ProRule" id="PRU00023"/>
    </source>
</evidence>
<dbReference type="PANTHER" id="PTHR24198">
    <property type="entry name" value="ANKYRIN REPEAT AND PROTEIN KINASE DOMAIN-CONTAINING PROTEIN"/>
    <property type="match status" value="1"/>
</dbReference>
<reference evidence="7" key="1">
    <citation type="journal article" date="2019" name="Int. J. Syst. Evol. Microbiol.">
        <title>The Global Catalogue of Microorganisms (GCM) 10K type strain sequencing project: providing services to taxonomists for standard genome sequencing and annotation.</title>
        <authorList>
            <consortium name="The Broad Institute Genomics Platform"/>
            <consortium name="The Broad Institute Genome Sequencing Center for Infectious Disease"/>
            <person name="Wu L."/>
            <person name="Ma J."/>
        </authorList>
    </citation>
    <scope>NUCLEOTIDE SEQUENCE [LARGE SCALE GENOMIC DNA]</scope>
    <source>
        <strain evidence="7">CGMCC 1.15474</strain>
    </source>
</reference>
<dbReference type="Pfam" id="PF18058">
    <property type="entry name" value="SbsC_C"/>
    <property type="match status" value="1"/>
</dbReference>
<evidence type="ECO:0000256" key="4">
    <source>
        <dbReference type="SAM" id="SignalP"/>
    </source>
</evidence>
<dbReference type="Gene3D" id="1.25.40.20">
    <property type="entry name" value="Ankyrin repeat-containing domain"/>
    <property type="match status" value="2"/>
</dbReference>